<dbReference type="PANTHER" id="PTHR45138:SF9">
    <property type="entry name" value="DIGUANYLATE CYCLASE DGCM-RELATED"/>
    <property type="match status" value="1"/>
</dbReference>
<dbReference type="Gene3D" id="3.30.450.20">
    <property type="entry name" value="PAS domain"/>
    <property type="match status" value="1"/>
</dbReference>
<dbReference type="SUPFAM" id="SSF47188">
    <property type="entry name" value="Hemerythrin-like"/>
    <property type="match status" value="1"/>
</dbReference>
<evidence type="ECO:0000256" key="2">
    <source>
        <dbReference type="ARBA" id="ARBA00012528"/>
    </source>
</evidence>
<name>M2Y5I6_9PROT</name>
<dbReference type="Pfam" id="PF12860">
    <property type="entry name" value="PAS_7"/>
    <property type="match status" value="1"/>
</dbReference>
<dbReference type="Pfam" id="PF01814">
    <property type="entry name" value="Hemerythrin"/>
    <property type="match status" value="1"/>
</dbReference>
<organism evidence="7 8">
    <name type="scientific">Paramagnetospirillum caucaseum</name>
    <dbReference type="NCBI Taxonomy" id="1244869"/>
    <lineage>
        <taxon>Bacteria</taxon>
        <taxon>Pseudomonadati</taxon>
        <taxon>Pseudomonadota</taxon>
        <taxon>Alphaproteobacteria</taxon>
        <taxon>Rhodospirillales</taxon>
        <taxon>Magnetospirillaceae</taxon>
        <taxon>Paramagnetospirillum</taxon>
    </lineage>
</organism>
<keyword evidence="4" id="KW-0408">Iron</keyword>
<dbReference type="Pfam" id="PF00990">
    <property type="entry name" value="GGDEF"/>
    <property type="match status" value="1"/>
</dbReference>
<dbReference type="eggNOG" id="COG3706">
    <property type="taxonomic scope" value="Bacteria"/>
</dbReference>
<dbReference type="CDD" id="cd01949">
    <property type="entry name" value="GGDEF"/>
    <property type="match status" value="1"/>
</dbReference>
<dbReference type="GO" id="GO:0043709">
    <property type="term" value="P:cell adhesion involved in single-species biofilm formation"/>
    <property type="evidence" value="ECO:0007669"/>
    <property type="project" value="TreeGrafter"/>
</dbReference>
<dbReference type="Gene3D" id="3.30.70.270">
    <property type="match status" value="1"/>
</dbReference>
<dbReference type="eggNOG" id="COG2703">
    <property type="taxonomic scope" value="Bacteria"/>
</dbReference>
<evidence type="ECO:0000256" key="4">
    <source>
        <dbReference type="ARBA" id="ARBA00023004"/>
    </source>
</evidence>
<comment type="similarity">
    <text evidence="1">Belongs to the hemerythrin family.</text>
</comment>
<accession>M2Y5I6</accession>
<dbReference type="InterPro" id="IPR029787">
    <property type="entry name" value="Nucleotide_cyclase"/>
</dbReference>
<dbReference type="InterPro" id="IPR050469">
    <property type="entry name" value="Diguanylate_Cyclase"/>
</dbReference>
<gene>
    <name evidence="7" type="ORF">H261_19064</name>
</gene>
<dbReference type="NCBIfam" id="TIGR02481">
    <property type="entry name" value="hemeryth_dom"/>
    <property type="match status" value="1"/>
</dbReference>
<dbReference type="InterPro" id="IPR035938">
    <property type="entry name" value="Hemerythrin-like_sf"/>
</dbReference>
<dbReference type="NCBIfam" id="TIGR00254">
    <property type="entry name" value="GGDEF"/>
    <property type="match status" value="1"/>
</dbReference>
<dbReference type="GO" id="GO:0052621">
    <property type="term" value="F:diguanylate cyclase activity"/>
    <property type="evidence" value="ECO:0007669"/>
    <property type="project" value="UniProtKB-EC"/>
</dbReference>
<protein>
    <recommendedName>
        <fullName evidence="2">diguanylate cyclase</fullName>
        <ecNumber evidence="2">2.7.7.65</ecNumber>
    </recommendedName>
</protein>
<dbReference type="EC" id="2.7.7.65" evidence="2"/>
<dbReference type="eggNOG" id="COG5001">
    <property type="taxonomic scope" value="Bacteria"/>
</dbReference>
<dbReference type="GO" id="GO:0046872">
    <property type="term" value="F:metal ion binding"/>
    <property type="evidence" value="ECO:0007669"/>
    <property type="project" value="UniProtKB-KW"/>
</dbReference>
<dbReference type="InterPro" id="IPR012827">
    <property type="entry name" value="Hemerythrin_metal-bd"/>
</dbReference>
<comment type="catalytic activity">
    <reaction evidence="5">
        <text>2 GTP = 3',3'-c-di-GMP + 2 diphosphate</text>
        <dbReference type="Rhea" id="RHEA:24898"/>
        <dbReference type="ChEBI" id="CHEBI:33019"/>
        <dbReference type="ChEBI" id="CHEBI:37565"/>
        <dbReference type="ChEBI" id="CHEBI:58805"/>
        <dbReference type="EC" id="2.7.7.65"/>
    </reaction>
</comment>
<keyword evidence="8" id="KW-1185">Reference proteome</keyword>
<dbReference type="Gene3D" id="1.20.120.50">
    <property type="entry name" value="Hemerythrin-like"/>
    <property type="match status" value="1"/>
</dbReference>
<evidence type="ECO:0000313" key="7">
    <source>
        <dbReference type="EMBL" id="EME68341.1"/>
    </source>
</evidence>
<dbReference type="PATRIC" id="fig|1244869.3.peg.3804"/>
<evidence type="ECO:0000259" key="6">
    <source>
        <dbReference type="PROSITE" id="PS50887"/>
    </source>
</evidence>
<dbReference type="AlphaFoldDB" id="M2Y5I6"/>
<dbReference type="PROSITE" id="PS50887">
    <property type="entry name" value="GGDEF"/>
    <property type="match status" value="1"/>
</dbReference>
<comment type="caution">
    <text evidence="7">The sequence shown here is derived from an EMBL/GenBank/DDBJ whole genome shotgun (WGS) entry which is preliminary data.</text>
</comment>
<sequence>MMDDGRNQHGGDQHGGDQDIGHLLKLVEIPEYLSMIQPIIDHLPCGVAVFDPSLNMVVCNGVFRRLLDLPDELFTAGLPSLKKLATFAAERGEYGPGNPEELAEQVVQRAMAMEPNQFERVRPDETILEIDERPLPNGGFVTLYTDITERRALAERSRDLEALNLELTNTVAALAASNAELHAAREELEHLAQRDGLTGAWTRRRIEETAQQEMLRKARYGHPVSLLFIDLDHFKRINDTHGHAVGDDVLKAFCNIARKCMRSTDLLGRWGGEEFVILMPNSGVMIASLLAERIRKATMAFEFPIAGRVTASLGIAECRDDESWDSWLARSDAALYAAKAGGRNQVIKDATHAGEAGEAELLDLAYMRLGWRKAYESGHSLIDSQHRDLFDLANNLLTSVIGDRPDDEVVPQVESLVADLTKHFHDEEVIFRSVGYSSADDHAEIHRSLIIRANNLVENFKQGELSVGELFNYLAYDFIAKHMLSEDRKFFGLIQADSMRQAES</sequence>
<dbReference type="GO" id="GO:0005886">
    <property type="term" value="C:plasma membrane"/>
    <property type="evidence" value="ECO:0007669"/>
    <property type="project" value="TreeGrafter"/>
</dbReference>
<dbReference type="STRING" id="1244869.H261_19064"/>
<keyword evidence="3" id="KW-0479">Metal-binding</keyword>
<evidence type="ECO:0000256" key="5">
    <source>
        <dbReference type="ARBA" id="ARBA00034247"/>
    </source>
</evidence>
<feature type="domain" description="GGDEF" evidence="6">
    <location>
        <begin position="222"/>
        <end position="351"/>
    </location>
</feature>
<dbReference type="SMART" id="SM00267">
    <property type="entry name" value="GGDEF"/>
    <property type="match status" value="1"/>
</dbReference>
<proteinExistence type="inferred from homology"/>
<dbReference type="InterPro" id="IPR043128">
    <property type="entry name" value="Rev_trsase/Diguanyl_cyclase"/>
</dbReference>
<evidence type="ECO:0000256" key="1">
    <source>
        <dbReference type="ARBA" id="ARBA00010587"/>
    </source>
</evidence>
<dbReference type="RefSeq" id="WP_008620729.1">
    <property type="nucleotide sequence ID" value="NZ_AONQ01000070.1"/>
</dbReference>
<dbReference type="SUPFAM" id="SSF55073">
    <property type="entry name" value="Nucleotide cyclase"/>
    <property type="match status" value="1"/>
</dbReference>
<evidence type="ECO:0000256" key="3">
    <source>
        <dbReference type="ARBA" id="ARBA00022723"/>
    </source>
</evidence>
<dbReference type="PANTHER" id="PTHR45138">
    <property type="entry name" value="REGULATORY COMPONENTS OF SENSORY TRANSDUCTION SYSTEM"/>
    <property type="match status" value="1"/>
</dbReference>
<evidence type="ECO:0000313" key="8">
    <source>
        <dbReference type="Proteomes" id="UP000011744"/>
    </source>
</evidence>
<dbReference type="GO" id="GO:1902201">
    <property type="term" value="P:negative regulation of bacterial-type flagellum-dependent cell motility"/>
    <property type="evidence" value="ECO:0007669"/>
    <property type="project" value="TreeGrafter"/>
</dbReference>
<dbReference type="InterPro" id="IPR012312">
    <property type="entry name" value="Hemerythrin-like"/>
</dbReference>
<dbReference type="PROSITE" id="PS00550">
    <property type="entry name" value="HEMERYTHRINS"/>
    <property type="match status" value="1"/>
</dbReference>
<dbReference type="Proteomes" id="UP000011744">
    <property type="component" value="Unassembled WGS sequence"/>
</dbReference>
<dbReference type="InterPro" id="IPR000160">
    <property type="entry name" value="GGDEF_dom"/>
</dbReference>
<dbReference type="EMBL" id="AONQ01000070">
    <property type="protein sequence ID" value="EME68341.1"/>
    <property type="molecule type" value="Genomic_DNA"/>
</dbReference>
<dbReference type="FunFam" id="3.30.70.270:FF:000001">
    <property type="entry name" value="Diguanylate cyclase domain protein"/>
    <property type="match status" value="1"/>
</dbReference>
<dbReference type="CDD" id="cd12107">
    <property type="entry name" value="Hemerythrin"/>
    <property type="match status" value="1"/>
</dbReference>
<dbReference type="InterPro" id="IPR016131">
    <property type="entry name" value="Haemerythrin_Fe_BS"/>
</dbReference>
<reference evidence="7 8" key="1">
    <citation type="journal article" date="2014" name="Genome Announc.">
        <title>Draft Genome Sequence of Magnetospirillum sp. Strain SO-1, a Freshwater Magnetotactic Bacterium Isolated from the Ol'khovka River, Russia.</title>
        <authorList>
            <person name="Grouzdev D.S."/>
            <person name="Dziuba M.V."/>
            <person name="Sukhacheva M.S."/>
            <person name="Mardanov A.V."/>
            <person name="Beletskiy A.V."/>
            <person name="Kuznetsov B.B."/>
            <person name="Skryabin K.G."/>
        </authorList>
    </citation>
    <scope>NUCLEOTIDE SEQUENCE [LARGE SCALE GENOMIC DNA]</scope>
    <source>
        <strain evidence="7 8">SO-1</strain>
    </source>
</reference>